<keyword evidence="5 7" id="KW-0472">Membrane</keyword>
<feature type="transmembrane region" description="Helical" evidence="7">
    <location>
        <begin position="155"/>
        <end position="176"/>
    </location>
</feature>
<comment type="subcellular location">
    <subcellularLocation>
        <location evidence="1">Membrane</location>
        <topology evidence="1">Multi-pass membrane protein</topology>
    </subcellularLocation>
</comment>
<dbReference type="InParanoid" id="D8U9H1"/>
<evidence type="ECO:0000256" key="3">
    <source>
        <dbReference type="ARBA" id="ARBA00022692"/>
    </source>
</evidence>
<feature type="transmembrane region" description="Helical" evidence="7">
    <location>
        <begin position="464"/>
        <end position="481"/>
    </location>
</feature>
<keyword evidence="9" id="KW-1185">Reference proteome</keyword>
<feature type="transmembrane region" description="Helical" evidence="7">
    <location>
        <begin position="271"/>
        <end position="291"/>
    </location>
</feature>
<feature type="transmembrane region" description="Helical" evidence="7">
    <location>
        <begin position="530"/>
        <end position="552"/>
    </location>
</feature>
<accession>D8U9H1</accession>
<feature type="transmembrane region" description="Helical" evidence="7">
    <location>
        <begin position="487"/>
        <end position="509"/>
    </location>
</feature>
<dbReference type="eggNOG" id="KOG1289">
    <property type="taxonomic scope" value="Eukaryota"/>
</dbReference>
<dbReference type="Pfam" id="PF13520">
    <property type="entry name" value="AA_permease_2"/>
    <property type="match status" value="1"/>
</dbReference>
<feature type="compositionally biased region" description="Polar residues" evidence="6">
    <location>
        <begin position="7"/>
        <end position="21"/>
    </location>
</feature>
<feature type="transmembrane region" description="Helical" evidence="7">
    <location>
        <begin position="196"/>
        <end position="224"/>
    </location>
</feature>
<feature type="transmembrane region" description="Helical" evidence="7">
    <location>
        <begin position="558"/>
        <end position="576"/>
    </location>
</feature>
<dbReference type="AlphaFoldDB" id="D8U9H1"/>
<gene>
    <name evidence="8" type="ORF">VOLCADRAFT_96197</name>
</gene>
<keyword evidence="2" id="KW-0813">Transport</keyword>
<sequence>MARLSGKESTVFSAPSDNSCLTHKDRDRDKMDPVSQCKRWTGRNPAPPGGRASFNFAGGPRRRGNTDTVKLQMMGYRQELARELTLFNCFGCNFNVLSSFAALDGWVAERLGILLETGFSSRAGSENTFCGPKIPAGPYGIGIGFTYGGPIVMTWGWIAVMALTLSVGLSLAEMASAYPTSGALYYWSYKMAPPRLRNLTCFLTGWLMTLGQSALSASATYTFVGLVDVALEQQYGIVLGPTKRLGILLATLATVCILNCGSARVTSYLTTLGAFWHIIALLGFCFALLLLAPKRQPVEYVFTSWQSDSTLTGITSPLYTVLLGILMAQWSFTGYDGAAHVAEETLHAELVVPAAMLLSILGAGLCGFVLMLTLVVVKVDESIKFDPSGQDNMVLKMLVQMLDGVDVPFSSSGALFAMPIVGTYFCSFQALANNARMLYAFARDGGVPLSQLAARVHPGSRAPVWANVYMVAAAAALSIPMCFNSVVFSAVTSFAVLACYVAYLVPVVFKPFTHRLTSEVRPSLSCANNVLTVLWLCTVLVLFVLPATYPVSLQNCNWSGPMVLGVVALLLLWYYFPVYGAKTWFKGPRANLGQFRDVLPSEMTTSGGEAAAALRCTADKQPQRHQRLVEVAELAEEEEEEEEAVEAADAVAAAAAVVAAVASVGGLDVPAAAAAAAASAAAHSGGSSANQVPQLRRVRINRGSGDRARGSRQRRRVGGGGGGGGSDGSPVALLRQLFLYAGGGGGGLLAAAAEGPPSPQPFRAGNTGIGAKMYHPDTGAQLFFSRRSNPLGGVRAVRDGLDSGGGVGGRQHVRRLSIGSHSTIATTMAPPRSPGSESILGPLGSEHQVHVAASIALGGCCDRNRVNYRNQQPLESEQDLEPAKEAERSSEPQSYLLALAHQQRRQSGVGIGGGHCSGSCALATAADVRMLAERRAAAAAAATAAAAAAIASSSGNVQYVAAECLSPRRSSPRTPGATRSIRIMALLPLLAAGGGSSNGGGAAAAAMPGLAQLGAANSSLASTQGGGGGGGDSFPFDPL</sequence>
<evidence type="ECO:0000256" key="1">
    <source>
        <dbReference type="ARBA" id="ARBA00004141"/>
    </source>
</evidence>
<dbReference type="GeneID" id="9616384"/>
<dbReference type="EMBL" id="GL378371">
    <property type="protein sequence ID" value="EFJ43640.1"/>
    <property type="molecule type" value="Genomic_DNA"/>
</dbReference>
<evidence type="ECO:0000313" key="9">
    <source>
        <dbReference type="Proteomes" id="UP000001058"/>
    </source>
</evidence>
<feature type="compositionally biased region" description="Basic and acidic residues" evidence="6">
    <location>
        <begin position="22"/>
        <end position="32"/>
    </location>
</feature>
<feature type="compositionally biased region" description="Gly residues" evidence="6">
    <location>
        <begin position="718"/>
        <end position="727"/>
    </location>
</feature>
<feature type="transmembrane region" description="Helical" evidence="7">
    <location>
        <begin position="311"/>
        <end position="330"/>
    </location>
</feature>
<dbReference type="GO" id="GO:0022857">
    <property type="term" value="F:transmembrane transporter activity"/>
    <property type="evidence" value="ECO:0007669"/>
    <property type="project" value="InterPro"/>
</dbReference>
<dbReference type="GO" id="GO:0016020">
    <property type="term" value="C:membrane"/>
    <property type="evidence" value="ECO:0007669"/>
    <property type="project" value="UniProtKB-SubCell"/>
</dbReference>
<feature type="region of interest" description="Disordered" evidence="6">
    <location>
        <begin position="682"/>
        <end position="728"/>
    </location>
</feature>
<keyword evidence="4 7" id="KW-1133">Transmembrane helix</keyword>
<evidence type="ECO:0000256" key="7">
    <source>
        <dbReference type="SAM" id="Phobius"/>
    </source>
</evidence>
<dbReference type="InterPro" id="IPR002293">
    <property type="entry name" value="AA/rel_permease1"/>
</dbReference>
<evidence type="ECO:0000256" key="5">
    <source>
        <dbReference type="ARBA" id="ARBA00023136"/>
    </source>
</evidence>
<dbReference type="PANTHER" id="PTHR45649:SF26">
    <property type="entry name" value="OS04G0435100 PROTEIN"/>
    <property type="match status" value="1"/>
</dbReference>
<evidence type="ECO:0000313" key="8">
    <source>
        <dbReference type="EMBL" id="EFJ43640.1"/>
    </source>
</evidence>
<feature type="region of interest" description="Disordered" evidence="6">
    <location>
        <begin position="872"/>
        <end position="892"/>
    </location>
</feature>
<feature type="compositionally biased region" description="Basic and acidic residues" evidence="6">
    <location>
        <begin position="881"/>
        <end position="890"/>
    </location>
</feature>
<evidence type="ECO:0000256" key="4">
    <source>
        <dbReference type="ARBA" id="ARBA00022989"/>
    </source>
</evidence>
<dbReference type="RefSeq" id="XP_002955340.1">
    <property type="nucleotide sequence ID" value="XM_002955294.1"/>
</dbReference>
<feature type="transmembrane region" description="Helical" evidence="7">
    <location>
        <begin position="350"/>
        <end position="377"/>
    </location>
</feature>
<dbReference type="OrthoDB" id="3257095at2759"/>
<protein>
    <submittedName>
        <fullName evidence="8">Uncharacterized protein</fullName>
    </submittedName>
</protein>
<dbReference type="PANTHER" id="PTHR45649">
    <property type="entry name" value="AMINO-ACID PERMEASE BAT1"/>
    <property type="match status" value="1"/>
</dbReference>
<organism evidence="9">
    <name type="scientific">Volvox carteri f. nagariensis</name>
    <dbReference type="NCBI Taxonomy" id="3068"/>
    <lineage>
        <taxon>Eukaryota</taxon>
        <taxon>Viridiplantae</taxon>
        <taxon>Chlorophyta</taxon>
        <taxon>core chlorophytes</taxon>
        <taxon>Chlorophyceae</taxon>
        <taxon>CS clade</taxon>
        <taxon>Chlamydomonadales</taxon>
        <taxon>Volvocaceae</taxon>
        <taxon>Volvox</taxon>
    </lineage>
</organism>
<dbReference type="KEGG" id="vcn:VOLCADRAFT_96197"/>
<proteinExistence type="predicted"/>
<dbReference type="Gene3D" id="1.20.1740.10">
    <property type="entry name" value="Amino acid/polyamine transporter I"/>
    <property type="match status" value="1"/>
</dbReference>
<feature type="transmembrane region" description="Helical" evidence="7">
    <location>
        <begin position="245"/>
        <end position="265"/>
    </location>
</feature>
<feature type="region of interest" description="Disordered" evidence="6">
    <location>
        <begin position="1"/>
        <end position="64"/>
    </location>
</feature>
<evidence type="ECO:0000256" key="2">
    <source>
        <dbReference type="ARBA" id="ARBA00022448"/>
    </source>
</evidence>
<reference evidence="8 9" key="1">
    <citation type="journal article" date="2010" name="Science">
        <title>Genomic analysis of organismal complexity in the multicellular green alga Volvox carteri.</title>
        <authorList>
            <person name="Prochnik S.E."/>
            <person name="Umen J."/>
            <person name="Nedelcu A.M."/>
            <person name="Hallmann A."/>
            <person name="Miller S.M."/>
            <person name="Nishii I."/>
            <person name="Ferris P."/>
            <person name="Kuo A."/>
            <person name="Mitros T."/>
            <person name="Fritz-Laylin L.K."/>
            <person name="Hellsten U."/>
            <person name="Chapman J."/>
            <person name="Simakov O."/>
            <person name="Rensing S.A."/>
            <person name="Terry A."/>
            <person name="Pangilinan J."/>
            <person name="Kapitonov V."/>
            <person name="Jurka J."/>
            <person name="Salamov A."/>
            <person name="Shapiro H."/>
            <person name="Schmutz J."/>
            <person name="Grimwood J."/>
            <person name="Lindquist E."/>
            <person name="Lucas S."/>
            <person name="Grigoriev I.V."/>
            <person name="Schmitt R."/>
            <person name="Kirk D."/>
            <person name="Rokhsar D.S."/>
        </authorList>
    </citation>
    <scope>NUCLEOTIDE SEQUENCE [LARGE SCALE GENOMIC DNA]</scope>
    <source>
        <strain evidence="9">f. Nagariensis / Eve</strain>
    </source>
</reference>
<name>D8U9H1_VOLCA</name>
<keyword evidence="3 7" id="KW-0812">Transmembrane</keyword>
<evidence type="ECO:0000256" key="6">
    <source>
        <dbReference type="SAM" id="MobiDB-lite"/>
    </source>
</evidence>
<dbReference type="Proteomes" id="UP000001058">
    <property type="component" value="Unassembled WGS sequence"/>
</dbReference>